<dbReference type="Gene3D" id="1.10.1200.10">
    <property type="entry name" value="ACP-like"/>
    <property type="match status" value="1"/>
</dbReference>
<dbReference type="InterPro" id="IPR020845">
    <property type="entry name" value="AMP-binding_CS"/>
</dbReference>
<dbReference type="InterPro" id="IPR006162">
    <property type="entry name" value="Ppantetheine_attach_site"/>
</dbReference>
<dbReference type="InterPro" id="IPR010071">
    <property type="entry name" value="AA_adenyl_dom"/>
</dbReference>
<dbReference type="PROSITE" id="PS00455">
    <property type="entry name" value="AMP_BINDING"/>
    <property type="match status" value="1"/>
</dbReference>
<comment type="caution">
    <text evidence="5">The sequence shown here is derived from an EMBL/GenBank/DDBJ whole genome shotgun (WGS) entry which is preliminary data.</text>
</comment>
<dbReference type="InterPro" id="IPR020806">
    <property type="entry name" value="PKS_PP-bd"/>
</dbReference>
<dbReference type="Gene3D" id="3.30.559.30">
    <property type="entry name" value="Nonribosomal peptide synthetase, condensation domain"/>
    <property type="match status" value="1"/>
</dbReference>
<feature type="region of interest" description="Disordered" evidence="3">
    <location>
        <begin position="316"/>
        <end position="337"/>
    </location>
</feature>
<dbReference type="InterPro" id="IPR025110">
    <property type="entry name" value="AMP-bd_C"/>
</dbReference>
<feature type="compositionally biased region" description="Low complexity" evidence="3">
    <location>
        <begin position="802"/>
        <end position="811"/>
    </location>
</feature>
<dbReference type="SUPFAM" id="SSF47336">
    <property type="entry name" value="ACP-like"/>
    <property type="match status" value="1"/>
</dbReference>
<dbReference type="InterPro" id="IPR000873">
    <property type="entry name" value="AMP-dep_synth/lig_dom"/>
</dbReference>
<name>A0ABS8EHF7_9ACTN</name>
<dbReference type="Pfam" id="PF00550">
    <property type="entry name" value="PP-binding"/>
    <property type="match status" value="1"/>
</dbReference>
<feature type="domain" description="Carrier" evidence="4">
    <location>
        <begin position="701"/>
        <end position="776"/>
    </location>
</feature>
<dbReference type="PANTHER" id="PTHR45527:SF1">
    <property type="entry name" value="FATTY ACID SYNTHASE"/>
    <property type="match status" value="1"/>
</dbReference>
<organism evidence="5 6">
    <name type="scientific">Streptomyces flavotricini</name>
    <dbReference type="NCBI Taxonomy" id="66888"/>
    <lineage>
        <taxon>Bacteria</taxon>
        <taxon>Bacillati</taxon>
        <taxon>Actinomycetota</taxon>
        <taxon>Actinomycetes</taxon>
        <taxon>Kitasatosporales</taxon>
        <taxon>Streptomycetaceae</taxon>
        <taxon>Streptomyces</taxon>
    </lineage>
</organism>
<dbReference type="PROSITE" id="PS50075">
    <property type="entry name" value="CARRIER"/>
    <property type="match status" value="1"/>
</dbReference>
<dbReference type="Gene3D" id="3.30.300.30">
    <property type="match status" value="1"/>
</dbReference>
<feature type="compositionally biased region" description="Low complexity" evidence="3">
    <location>
        <begin position="316"/>
        <end position="327"/>
    </location>
</feature>
<dbReference type="InterPro" id="IPR045851">
    <property type="entry name" value="AMP-bd_C_sf"/>
</dbReference>
<evidence type="ECO:0000259" key="4">
    <source>
        <dbReference type="PROSITE" id="PS50075"/>
    </source>
</evidence>
<dbReference type="InterPro" id="IPR042099">
    <property type="entry name" value="ANL_N_sf"/>
</dbReference>
<sequence>MIVLPHRLRAATPPRPAHCTTPLSAPAAALLAGPEGHLALAALTHLLLHRYGTGWDVFGATGATSLCYLPAEDQESATLAQLTAAARAVAAALPSDGAPYAAVLPARPDTEPPALGRPVWTAAAEGPELRLAYDSALVDATTAEHVAGHLALLADRAAREPSTTAGAVDLLLPDERELLLDTWNAPPTPHADTTLHRMIREQAARTPDAIALRDGAAELTYGELDAASDRFARRLGPHLAGPGDLVVLTGDRDLALFTAVLGIWKAGAGFVHLDPHLPDLRAEEVLRVTAPAITLTTATGHRAVADRALDAAAFLDGAPDPGAADGPPGAPDDRARPDTTAYVLFTSGSTGTPKGVVRPHRMHTSRIRLEQGMYGMGPDDRHLLKSPISFREFAWPLATGGTAVLAAPGKDRDDRHLAELIHDQRITTVSFVPSMLRLLLTQPAFRTAPALRHVFVGGEALGQDLEDELRALGFEVHNTYTLSEADYVCHRTGPLTAPRPEGAVGTVVGVPLDMRTYLCDTAGRLVPPGVVGEIHTGGPGLADGYLGRPDLTAERFRPNRIDPNGPEVLFRTGDLARHLPDGQIEYLGRADDQVKVRGQRVEPAEVETVLRTHPGIADAAVVGIPDPDQGAVLAAYVVPEHDEVPPQRLREHLAARLPDFMVPAHLASVPALPLLGSGKVDRNALRVSPRTRPALDVPCTPPATADQERAAVLVARVLGLDTVGIDDDFFALGGDSLRLMMLRGALESAGGAAIALADVLAARTPRGLARLLGEATGSRLLGEATGSVAARRPAERRRPPRRAGTVTAPRTRPSEGGEPR</sequence>
<dbReference type="CDD" id="cd05930">
    <property type="entry name" value="A_NRPS"/>
    <property type="match status" value="1"/>
</dbReference>
<dbReference type="RefSeq" id="WP_229343897.1">
    <property type="nucleotide sequence ID" value="NZ_JAINUL010000001.1"/>
</dbReference>
<dbReference type="NCBIfam" id="TIGR01733">
    <property type="entry name" value="AA-adenyl-dom"/>
    <property type="match status" value="1"/>
</dbReference>
<dbReference type="InterPro" id="IPR036736">
    <property type="entry name" value="ACP-like_sf"/>
</dbReference>
<evidence type="ECO:0000256" key="3">
    <source>
        <dbReference type="SAM" id="MobiDB-lite"/>
    </source>
</evidence>
<evidence type="ECO:0000313" key="5">
    <source>
        <dbReference type="EMBL" id="MCC0100384.1"/>
    </source>
</evidence>
<dbReference type="EMBL" id="JAINUL010000001">
    <property type="protein sequence ID" value="MCC0100384.1"/>
    <property type="molecule type" value="Genomic_DNA"/>
</dbReference>
<keyword evidence="6" id="KW-1185">Reference proteome</keyword>
<dbReference type="Pfam" id="PF13193">
    <property type="entry name" value="AMP-binding_C"/>
    <property type="match status" value="1"/>
</dbReference>
<keyword evidence="1" id="KW-0596">Phosphopantetheine</keyword>
<reference evidence="5 6" key="1">
    <citation type="submission" date="2021-08" db="EMBL/GenBank/DDBJ databases">
        <title>Genomic Architecture of Streptomyces flavotricini NGL1 and Streptomyces erythrochromogenes HMS4 With Differential Plant Beneficial attributes and laccase production capabilities.</title>
        <authorList>
            <person name="Salwan R."/>
            <person name="Kaur R."/>
            <person name="Sharma V."/>
        </authorList>
    </citation>
    <scope>NUCLEOTIDE SEQUENCE [LARGE SCALE GENOMIC DNA]</scope>
    <source>
        <strain evidence="5 6">NGL1</strain>
    </source>
</reference>
<gene>
    <name evidence="5" type="ORF">K7B10_37540</name>
</gene>
<dbReference type="Proteomes" id="UP001520654">
    <property type="component" value="Unassembled WGS sequence"/>
</dbReference>
<dbReference type="SUPFAM" id="SSF56801">
    <property type="entry name" value="Acetyl-CoA synthetase-like"/>
    <property type="match status" value="1"/>
</dbReference>
<evidence type="ECO:0000256" key="1">
    <source>
        <dbReference type="ARBA" id="ARBA00022450"/>
    </source>
</evidence>
<dbReference type="SMART" id="SM00823">
    <property type="entry name" value="PKS_PP"/>
    <property type="match status" value="1"/>
</dbReference>
<dbReference type="InterPro" id="IPR009081">
    <property type="entry name" value="PP-bd_ACP"/>
</dbReference>
<accession>A0ABS8EHF7</accession>
<feature type="region of interest" description="Disordered" evidence="3">
    <location>
        <begin position="782"/>
        <end position="820"/>
    </location>
</feature>
<dbReference type="Gene3D" id="3.40.50.12780">
    <property type="entry name" value="N-terminal domain of ligase-like"/>
    <property type="match status" value="1"/>
</dbReference>
<dbReference type="PROSITE" id="PS00012">
    <property type="entry name" value="PHOSPHOPANTETHEINE"/>
    <property type="match status" value="1"/>
</dbReference>
<evidence type="ECO:0000313" key="6">
    <source>
        <dbReference type="Proteomes" id="UP001520654"/>
    </source>
</evidence>
<dbReference type="Pfam" id="PF00501">
    <property type="entry name" value="AMP-binding"/>
    <property type="match status" value="1"/>
</dbReference>
<protein>
    <submittedName>
        <fullName evidence="5">Non-ribosomal peptide synthetase</fullName>
    </submittedName>
</protein>
<proteinExistence type="predicted"/>
<keyword evidence="2" id="KW-0597">Phosphoprotein</keyword>
<evidence type="ECO:0000256" key="2">
    <source>
        <dbReference type="ARBA" id="ARBA00022553"/>
    </source>
</evidence>
<dbReference type="PANTHER" id="PTHR45527">
    <property type="entry name" value="NONRIBOSOMAL PEPTIDE SYNTHETASE"/>
    <property type="match status" value="1"/>
</dbReference>